<keyword evidence="2" id="KW-1185">Reference proteome</keyword>
<accession>Q3SMV2</accession>
<dbReference type="EMBL" id="CP000115">
    <property type="protein sequence ID" value="ABA06389.1"/>
    <property type="molecule type" value="Genomic_DNA"/>
</dbReference>
<reference evidence="1 2" key="1">
    <citation type="journal article" date="2006" name="Appl. Environ. Microbiol.">
        <title>Genome sequence of the chemolithoautotrophic nitrite-oxidizing bacterium Nitrobacter winogradskyi Nb-255.</title>
        <authorList>
            <person name="Starkenburg S.R."/>
            <person name="Chain P.S."/>
            <person name="Sayavedra-Soto L.A."/>
            <person name="Hauser L."/>
            <person name="Land M.L."/>
            <person name="Larimer F.W."/>
            <person name="Malfatti S.A."/>
            <person name="Klotz M.G."/>
            <person name="Bottomley P.J."/>
            <person name="Arp D.J."/>
            <person name="Hickey W.J."/>
        </authorList>
    </citation>
    <scope>NUCLEOTIDE SEQUENCE [LARGE SCALE GENOMIC DNA]</scope>
    <source>
        <strain evidence="2">ATCC 25391 / DSM 10237 / CIP 104748 / NCIMB 11846 / Nb-255</strain>
    </source>
</reference>
<evidence type="ECO:0000313" key="1">
    <source>
        <dbReference type="EMBL" id="ABA06389.1"/>
    </source>
</evidence>
<dbReference type="Proteomes" id="UP000002531">
    <property type="component" value="Chromosome"/>
</dbReference>
<dbReference type="KEGG" id="nwi:Nwi_3142"/>
<protein>
    <submittedName>
        <fullName evidence="1">Uncharacterized protein</fullName>
    </submittedName>
</protein>
<name>Q3SMV2_NITWN</name>
<organism evidence="1 2">
    <name type="scientific">Nitrobacter winogradskyi (strain ATCC 25391 / DSM 10237 / CIP 104748 / NCIMB 11846 / Nb-255)</name>
    <dbReference type="NCBI Taxonomy" id="323098"/>
    <lineage>
        <taxon>Bacteria</taxon>
        <taxon>Pseudomonadati</taxon>
        <taxon>Pseudomonadota</taxon>
        <taxon>Alphaproteobacteria</taxon>
        <taxon>Hyphomicrobiales</taxon>
        <taxon>Nitrobacteraceae</taxon>
        <taxon>Nitrobacter</taxon>
    </lineage>
</organism>
<evidence type="ECO:0000313" key="2">
    <source>
        <dbReference type="Proteomes" id="UP000002531"/>
    </source>
</evidence>
<dbReference type="AlphaFoldDB" id="Q3SMV2"/>
<gene>
    <name evidence="1" type="ordered locus">Nwi_3142</name>
</gene>
<dbReference type="HOGENOM" id="CLU_2480209_0_0_5"/>
<dbReference type="STRING" id="323098.Nwi_3142"/>
<sequence length="87" mass="9538">MCFPVFLKTPTSEFTASRGVFFKEQRRQDRPAAIGGLIEPLFSSVNVSPWADAVKTAFSKASKETLARLNFAFLGDKGDLRPLGNGE</sequence>
<proteinExistence type="predicted"/>